<evidence type="ECO:0000256" key="7">
    <source>
        <dbReference type="ARBA" id="ARBA00034343"/>
    </source>
</evidence>
<name>A0A2W5Q4V5_RHOSU</name>
<comment type="similarity">
    <text evidence="6">Belongs to the anti-CBASS protein Acb1 family.</text>
</comment>
<evidence type="ECO:0000256" key="1">
    <source>
        <dbReference type="ARBA" id="ARBA00022801"/>
    </source>
</evidence>
<sequence>MNLLSRWLFRGDGYQNVVTSVGTQRDANSFNRFVPEQKLDDVTLASLFAQDGIGRRIVARPAEDMCREWVTIEHKRGQEILDVMETLRLKQRMIEAVTLARLFGGALVVAVTERGLDAMATPIAPAEPVVGFKVYDRAQVSFDVDTMSRDPIRVLEGLPELYVISPAWAQSRDASQFKVHESRCCLVPGLFVPDLSRAMNGGWGDSALQPAWNALNRFGASQGYAANIVKEFSQSVLGIKGLTQLLLGGKEDLVIQRLNMLDLSKSILNTMAIDTEGEEYSRNSTSVAGLAEILDRFAEVLSASTNMPITVLLGRSPAGMNSTGKSDLQIYYDFVASEQERVLMPVLEWATPLLFGEEPEAWSVKANPLVQQTQKEILEERKIVADTDKIYLDAGVLSATEVAESRWGSGTWDPETRLIDSTERAEFASQAEPPEIAPPGEAGEGAERGEGAPLNADAAPRSLYVRRDVLNRAEIVAWAKGQGLEVAKPEELHITVTYSNVPVDWFKMGSTYGDEKGNLLIPPGGPRALDIFGAGTVLVLEVASSELAWRNQFMRDMGASTDFEEYRPHVTLCPAPAGLDVASIEPYRGAILLGPEIFEEVRE</sequence>
<dbReference type="AlphaFoldDB" id="A0A2W5Q4V5"/>
<protein>
    <recommendedName>
        <fullName evidence="7">Anti-CBASS protein Acb1</fullName>
    </recommendedName>
</protein>
<dbReference type="Pfam" id="PF06381">
    <property type="entry name" value="Phage_portal_3"/>
    <property type="match status" value="1"/>
</dbReference>
<feature type="compositionally biased region" description="Low complexity" evidence="9">
    <location>
        <begin position="431"/>
        <end position="441"/>
    </location>
</feature>
<gene>
    <name evidence="12" type="ORF">DI556_09740</name>
</gene>
<evidence type="ECO:0000256" key="2">
    <source>
        <dbReference type="ARBA" id="ARBA00034233"/>
    </source>
</evidence>
<evidence type="ECO:0000256" key="6">
    <source>
        <dbReference type="ARBA" id="ARBA00034316"/>
    </source>
</evidence>
<comment type="catalytic activity">
    <reaction evidence="5">
        <text>3',3'-cGAMP + H2O = G[3'-5']pAp[3'] + H(+)</text>
        <dbReference type="Rhea" id="RHEA:72831"/>
        <dbReference type="ChEBI" id="CHEBI:15377"/>
        <dbReference type="ChEBI" id="CHEBI:15378"/>
        <dbReference type="ChEBI" id="CHEBI:71501"/>
        <dbReference type="ChEBI" id="CHEBI:192497"/>
    </reaction>
    <physiologicalReaction direction="left-to-right" evidence="5">
        <dbReference type="Rhea" id="RHEA:72832"/>
    </physiologicalReaction>
</comment>
<feature type="region of interest" description="Disordered" evidence="9">
    <location>
        <begin position="424"/>
        <end position="455"/>
    </location>
</feature>
<evidence type="ECO:0000256" key="3">
    <source>
        <dbReference type="ARBA" id="ARBA00034240"/>
    </source>
</evidence>
<comment type="catalytic activity">
    <reaction evidence="2">
        <text>3',3',3'-cAAG + H2O = G[3'-5']pA[3'-5']pAp[3'] + H(+)</text>
        <dbReference type="Rhea" id="RHEA:72863"/>
        <dbReference type="ChEBI" id="CHEBI:15377"/>
        <dbReference type="ChEBI" id="CHEBI:15378"/>
        <dbReference type="ChEBI" id="CHEBI:143810"/>
        <dbReference type="ChEBI" id="CHEBI:192532"/>
    </reaction>
    <physiologicalReaction direction="left-to-right" evidence="2">
        <dbReference type="Rhea" id="RHEA:72864"/>
    </physiologicalReaction>
</comment>
<dbReference type="EMBL" id="QFPW01000006">
    <property type="protein sequence ID" value="PZQ49743.1"/>
    <property type="molecule type" value="Genomic_DNA"/>
</dbReference>
<comment type="catalytic activity">
    <reaction evidence="8">
        <text>3',3'-cUAMP + H2O = U[3'-5']pAp[3'] + H(+)</text>
        <dbReference type="Rhea" id="RHEA:72835"/>
        <dbReference type="ChEBI" id="CHEBI:15377"/>
        <dbReference type="ChEBI" id="CHEBI:15378"/>
        <dbReference type="ChEBI" id="CHEBI:143809"/>
        <dbReference type="ChEBI" id="CHEBI:192498"/>
    </reaction>
    <physiologicalReaction direction="left-to-right" evidence="8">
        <dbReference type="Rhea" id="RHEA:72836"/>
    </physiologicalReaction>
</comment>
<comment type="catalytic activity">
    <reaction evidence="3">
        <text>3',3',3'-c-tri-AMP + H2O = A[3'-5']pA[3'-5']pAp[3'] + H(+)</text>
        <dbReference type="Rhea" id="RHEA:72859"/>
        <dbReference type="ChEBI" id="CHEBI:15377"/>
        <dbReference type="ChEBI" id="CHEBI:15378"/>
        <dbReference type="ChEBI" id="CHEBI:192523"/>
        <dbReference type="ChEBI" id="CHEBI:192530"/>
    </reaction>
    <physiologicalReaction direction="left-to-right" evidence="3">
        <dbReference type="Rhea" id="RHEA:72860"/>
    </physiologicalReaction>
</comment>
<evidence type="ECO:0000259" key="10">
    <source>
        <dbReference type="Pfam" id="PF06381"/>
    </source>
</evidence>
<dbReference type="NCBIfam" id="TIGR01555">
    <property type="entry name" value="phge_rel_HI1409"/>
    <property type="match status" value="1"/>
</dbReference>
<evidence type="ECO:0000259" key="11">
    <source>
        <dbReference type="Pfam" id="PF23474"/>
    </source>
</evidence>
<feature type="domain" description="Anti-CBASS protein Acb1-like C-terminal" evidence="11">
    <location>
        <begin position="462"/>
        <end position="602"/>
    </location>
</feature>
<keyword evidence="1" id="KW-0378">Hydrolase</keyword>
<dbReference type="GO" id="GO:0016787">
    <property type="term" value="F:hydrolase activity"/>
    <property type="evidence" value="ECO:0007669"/>
    <property type="project" value="UniProtKB-KW"/>
</dbReference>
<comment type="catalytic activity">
    <reaction evidence="4">
        <text>3',3',3'-cAAG + H2O = A[3'-5']pG[3'-5']pAp[3'] + H(+)</text>
        <dbReference type="Rhea" id="RHEA:72867"/>
        <dbReference type="ChEBI" id="CHEBI:15377"/>
        <dbReference type="ChEBI" id="CHEBI:15378"/>
        <dbReference type="ChEBI" id="CHEBI:143810"/>
        <dbReference type="ChEBI" id="CHEBI:192533"/>
    </reaction>
    <physiologicalReaction direction="left-to-right" evidence="4">
        <dbReference type="Rhea" id="RHEA:72868"/>
    </physiologicalReaction>
</comment>
<dbReference type="InterPro" id="IPR024459">
    <property type="entry name" value="Acb1-like_N"/>
</dbReference>
<reference evidence="12 13" key="1">
    <citation type="submission" date="2017-08" db="EMBL/GenBank/DDBJ databases">
        <title>Infants hospitalized years apart are colonized by the same room-sourced microbial strains.</title>
        <authorList>
            <person name="Brooks B."/>
            <person name="Olm M.R."/>
            <person name="Firek B.A."/>
            <person name="Baker R."/>
            <person name="Thomas B.C."/>
            <person name="Morowitz M.J."/>
            <person name="Banfield J.F."/>
        </authorList>
    </citation>
    <scope>NUCLEOTIDE SEQUENCE [LARGE SCALE GENOMIC DNA]</scope>
    <source>
        <strain evidence="12">S2_005_002_R2_34</strain>
    </source>
</reference>
<evidence type="ECO:0000256" key="5">
    <source>
        <dbReference type="ARBA" id="ARBA00034283"/>
    </source>
</evidence>
<proteinExistence type="inferred from homology"/>
<organism evidence="12 13">
    <name type="scientific">Rhodovulum sulfidophilum</name>
    <name type="common">Rhodobacter sulfidophilus</name>
    <dbReference type="NCBI Taxonomy" id="35806"/>
    <lineage>
        <taxon>Bacteria</taxon>
        <taxon>Pseudomonadati</taxon>
        <taxon>Pseudomonadota</taxon>
        <taxon>Alphaproteobacteria</taxon>
        <taxon>Rhodobacterales</taxon>
        <taxon>Paracoccaceae</taxon>
        <taxon>Rhodovulum</taxon>
    </lineage>
</organism>
<dbReference type="InterPro" id="IPR006445">
    <property type="entry name" value="Phage-assoc_HI1409"/>
</dbReference>
<feature type="domain" description="Anti-CBASS protein Acb1-like N-terminal" evidence="10">
    <location>
        <begin position="44"/>
        <end position="389"/>
    </location>
</feature>
<evidence type="ECO:0000313" key="13">
    <source>
        <dbReference type="Proteomes" id="UP000249185"/>
    </source>
</evidence>
<dbReference type="Proteomes" id="UP000249185">
    <property type="component" value="Unassembled WGS sequence"/>
</dbReference>
<dbReference type="Pfam" id="PF23474">
    <property type="entry name" value="Acb1"/>
    <property type="match status" value="1"/>
</dbReference>
<evidence type="ECO:0000256" key="9">
    <source>
        <dbReference type="SAM" id="MobiDB-lite"/>
    </source>
</evidence>
<evidence type="ECO:0000256" key="8">
    <source>
        <dbReference type="ARBA" id="ARBA00048123"/>
    </source>
</evidence>
<accession>A0A2W5Q4V5</accession>
<evidence type="ECO:0000313" key="12">
    <source>
        <dbReference type="EMBL" id="PZQ49743.1"/>
    </source>
</evidence>
<evidence type="ECO:0000256" key="4">
    <source>
        <dbReference type="ARBA" id="ARBA00034244"/>
    </source>
</evidence>
<comment type="caution">
    <text evidence="12">The sequence shown here is derived from an EMBL/GenBank/DDBJ whole genome shotgun (WGS) entry which is preliminary data.</text>
</comment>
<dbReference type="InterPro" id="IPR056175">
    <property type="entry name" value="Acb1-like_C"/>
</dbReference>